<dbReference type="PANTHER" id="PTHR23239">
    <property type="entry name" value="INTERMEDIATE FILAMENT"/>
    <property type="match status" value="1"/>
</dbReference>
<evidence type="ECO:0000256" key="3">
    <source>
        <dbReference type="SAM" id="Coils"/>
    </source>
</evidence>
<feature type="compositionally biased region" description="Polar residues" evidence="4">
    <location>
        <begin position="132"/>
        <end position="143"/>
    </location>
</feature>
<dbReference type="Proteomes" id="UP000694569">
    <property type="component" value="Unplaced"/>
</dbReference>
<evidence type="ECO:0000256" key="2">
    <source>
        <dbReference type="ARBA" id="ARBA00023054"/>
    </source>
</evidence>
<dbReference type="GO" id="GO:0005882">
    <property type="term" value="C:intermediate filament"/>
    <property type="evidence" value="ECO:0007669"/>
    <property type="project" value="UniProtKB-KW"/>
</dbReference>
<organism evidence="6 7">
    <name type="scientific">Leptobrachium leishanense</name>
    <name type="common">Leishan spiny toad</name>
    <dbReference type="NCBI Taxonomy" id="445787"/>
    <lineage>
        <taxon>Eukaryota</taxon>
        <taxon>Metazoa</taxon>
        <taxon>Chordata</taxon>
        <taxon>Craniata</taxon>
        <taxon>Vertebrata</taxon>
        <taxon>Euteleostomi</taxon>
        <taxon>Amphibia</taxon>
        <taxon>Batrachia</taxon>
        <taxon>Anura</taxon>
        <taxon>Pelobatoidea</taxon>
        <taxon>Megophryidae</taxon>
        <taxon>Leptobrachium</taxon>
    </lineage>
</organism>
<keyword evidence="2 3" id="KW-0175">Coiled coil</keyword>
<evidence type="ECO:0000259" key="5">
    <source>
        <dbReference type="PROSITE" id="PS51842"/>
    </source>
</evidence>
<keyword evidence="7" id="KW-1185">Reference proteome</keyword>
<dbReference type="SUPFAM" id="SSF64593">
    <property type="entry name" value="Intermediate filament protein, coiled coil region"/>
    <property type="match status" value="2"/>
</dbReference>
<feature type="coiled-coil region" evidence="3">
    <location>
        <begin position="358"/>
        <end position="417"/>
    </location>
</feature>
<evidence type="ECO:0000313" key="6">
    <source>
        <dbReference type="Ensembl" id="ENSLLEP00000042130.1"/>
    </source>
</evidence>
<protein>
    <recommendedName>
        <fullName evidence="5">IF rod domain-containing protein</fullName>
    </recommendedName>
</protein>
<dbReference type="PROSITE" id="PS51842">
    <property type="entry name" value="IF_ROD_2"/>
    <property type="match status" value="1"/>
</dbReference>
<dbReference type="PRINTS" id="PR01248">
    <property type="entry name" value="TYPE1KERATIN"/>
</dbReference>
<dbReference type="GO" id="GO:0030855">
    <property type="term" value="P:epithelial cell differentiation"/>
    <property type="evidence" value="ECO:0007669"/>
    <property type="project" value="TreeGrafter"/>
</dbReference>
<reference evidence="6" key="1">
    <citation type="submission" date="2025-08" db="UniProtKB">
        <authorList>
            <consortium name="Ensembl"/>
        </authorList>
    </citation>
    <scope>IDENTIFICATION</scope>
</reference>
<dbReference type="Gene3D" id="1.20.5.170">
    <property type="match status" value="1"/>
</dbReference>
<dbReference type="InterPro" id="IPR002957">
    <property type="entry name" value="Keratin_I"/>
</dbReference>
<dbReference type="InterPro" id="IPR039008">
    <property type="entry name" value="IF_rod_dom"/>
</dbReference>
<evidence type="ECO:0000256" key="1">
    <source>
        <dbReference type="ARBA" id="ARBA00022754"/>
    </source>
</evidence>
<feature type="domain" description="IF rod" evidence="5">
    <location>
        <begin position="201"/>
        <end position="432"/>
    </location>
</feature>
<dbReference type="Gene3D" id="1.20.5.500">
    <property type="entry name" value="Single helix bin"/>
    <property type="match status" value="1"/>
</dbReference>
<dbReference type="GeneTree" id="ENSGT00940000155258"/>
<dbReference type="GO" id="GO:0005198">
    <property type="term" value="F:structural molecule activity"/>
    <property type="evidence" value="ECO:0007669"/>
    <property type="project" value="InterPro"/>
</dbReference>
<feature type="compositionally biased region" description="Polar residues" evidence="4">
    <location>
        <begin position="172"/>
        <end position="194"/>
    </location>
</feature>
<feature type="region of interest" description="Disordered" evidence="4">
    <location>
        <begin position="433"/>
        <end position="457"/>
    </location>
</feature>
<dbReference type="AlphaFoldDB" id="A0A8C5QVE5"/>
<name>A0A8C5QVE5_9ANUR</name>
<dbReference type="GO" id="GO:0045109">
    <property type="term" value="P:intermediate filament organization"/>
    <property type="evidence" value="ECO:0007669"/>
    <property type="project" value="TreeGrafter"/>
</dbReference>
<reference evidence="6" key="2">
    <citation type="submission" date="2025-09" db="UniProtKB">
        <authorList>
            <consortium name="Ensembl"/>
        </authorList>
    </citation>
    <scope>IDENTIFICATION</scope>
</reference>
<dbReference type="Ensembl" id="ENSLLET00000043813.1">
    <property type="protein sequence ID" value="ENSLLEP00000042130.1"/>
    <property type="gene ID" value="ENSLLEG00000026765.1"/>
</dbReference>
<keyword evidence="1" id="KW-0403">Intermediate filament</keyword>
<evidence type="ECO:0000313" key="7">
    <source>
        <dbReference type="Proteomes" id="UP000694569"/>
    </source>
</evidence>
<proteinExistence type="predicted"/>
<dbReference type="SMART" id="SM01391">
    <property type="entry name" value="Filament"/>
    <property type="match status" value="1"/>
</dbReference>
<feature type="compositionally biased region" description="Basic and acidic residues" evidence="4">
    <location>
        <begin position="439"/>
        <end position="457"/>
    </location>
</feature>
<evidence type="ECO:0000256" key="4">
    <source>
        <dbReference type="SAM" id="MobiDB-lite"/>
    </source>
</evidence>
<feature type="region of interest" description="Disordered" evidence="4">
    <location>
        <begin position="165"/>
        <end position="194"/>
    </location>
</feature>
<dbReference type="PANTHER" id="PTHR23239:SF180">
    <property type="entry name" value="KERATIN, TYPE I CYTOSKELETAL 17"/>
    <property type="match status" value="1"/>
</dbReference>
<sequence>MSYRIKQKNHCFIGSQFNQIPRNYYQNFSNHKVNNLGVNKGHQEASCPPNNSGSHKVVDVYFNQPHHGGFHTGYRGGSLQSPHGGFNKDSSVGFKQYPKKFQKSSKGFFSNSHHGGSQNSTYGGWNNGIHGGNQQLQREGQSQAYRDKLPQREYNMATFSKYQNHRGAASLGRSNSEQGLSFKNNGRNGSYKRNSFKVSNTKEDMKLLNERLLSYMEKVHTLAEANIQLERKIFEWYAESTPIAMPETKQHFMMIEEIQDQKVKALTAELGHKVSVEVKVAPSADLKNILFDIRKHYGTLMETNLKEAENVFRQRIDELNKGINSSSEDTGPSQAELINMKNSLQTLEIQLQWDDNMISTLENTLEETQDSYASQLAQLQKLINHHEGSLVQIRKKLDTKNQEYHLLRKQKDHLELDIATYQNLLDRNGADVGVATQDNSEHGKDDTVKTHKAEQLQ</sequence>
<dbReference type="Pfam" id="PF00038">
    <property type="entry name" value="Filament"/>
    <property type="match status" value="1"/>
</dbReference>
<feature type="compositionally biased region" description="Polar residues" evidence="4">
    <location>
        <begin position="113"/>
        <end position="124"/>
    </location>
</feature>
<accession>A0A8C5QVE5</accession>
<feature type="region of interest" description="Disordered" evidence="4">
    <location>
        <begin position="105"/>
        <end position="143"/>
    </location>
</feature>